<dbReference type="GO" id="GO:0016787">
    <property type="term" value="F:hydrolase activity"/>
    <property type="evidence" value="ECO:0007669"/>
    <property type="project" value="UniProtKB-KW"/>
</dbReference>
<dbReference type="PANTHER" id="PTHR34135">
    <property type="entry name" value="LYSOZYME"/>
    <property type="match status" value="1"/>
</dbReference>
<dbReference type="InterPro" id="IPR018077">
    <property type="entry name" value="Glyco_hydro_fam25_subgr"/>
</dbReference>
<protein>
    <submittedName>
        <fullName evidence="4">Glycoside hydrolase family 25 protein</fullName>
    </submittedName>
</protein>
<name>A0ABV7Z144_9BACT</name>
<dbReference type="RefSeq" id="WP_379839004.1">
    <property type="nucleotide sequence ID" value="NZ_JBHRYQ010000001.1"/>
</dbReference>
<dbReference type="PROSITE" id="PS51904">
    <property type="entry name" value="GLYCOSYL_HYDROL_F25_2"/>
    <property type="match status" value="1"/>
</dbReference>
<evidence type="ECO:0000256" key="2">
    <source>
        <dbReference type="ARBA" id="ARBA00022801"/>
    </source>
</evidence>
<gene>
    <name evidence="4" type="ORF">ACFOOI_15865</name>
</gene>
<dbReference type="SUPFAM" id="SSF51445">
    <property type="entry name" value="(Trans)glycosidases"/>
    <property type="match status" value="1"/>
</dbReference>
<dbReference type="InterPro" id="IPR017853">
    <property type="entry name" value="GH"/>
</dbReference>
<organism evidence="4 5">
    <name type="scientific">Lacihabitans lacunae</name>
    <dbReference type="NCBI Taxonomy" id="1028214"/>
    <lineage>
        <taxon>Bacteria</taxon>
        <taxon>Pseudomonadati</taxon>
        <taxon>Bacteroidota</taxon>
        <taxon>Cytophagia</taxon>
        <taxon>Cytophagales</taxon>
        <taxon>Leadbetterellaceae</taxon>
        <taxon>Lacihabitans</taxon>
    </lineage>
</organism>
<dbReference type="Pfam" id="PF01183">
    <property type="entry name" value="Glyco_hydro_25"/>
    <property type="match status" value="1"/>
</dbReference>
<keyword evidence="3" id="KW-0326">Glycosidase</keyword>
<evidence type="ECO:0000313" key="4">
    <source>
        <dbReference type="EMBL" id="MFC3812138.1"/>
    </source>
</evidence>
<proteinExistence type="inferred from homology"/>
<comment type="similarity">
    <text evidence="1">Belongs to the glycosyl hydrolase 25 family.</text>
</comment>
<dbReference type="EMBL" id="JBHRYQ010000001">
    <property type="protein sequence ID" value="MFC3812138.1"/>
    <property type="molecule type" value="Genomic_DNA"/>
</dbReference>
<reference evidence="5" key="1">
    <citation type="journal article" date="2019" name="Int. J. Syst. Evol. Microbiol.">
        <title>The Global Catalogue of Microorganisms (GCM) 10K type strain sequencing project: providing services to taxonomists for standard genome sequencing and annotation.</title>
        <authorList>
            <consortium name="The Broad Institute Genomics Platform"/>
            <consortium name="The Broad Institute Genome Sequencing Center for Infectious Disease"/>
            <person name="Wu L."/>
            <person name="Ma J."/>
        </authorList>
    </citation>
    <scope>NUCLEOTIDE SEQUENCE [LARGE SCALE GENOMIC DNA]</scope>
    <source>
        <strain evidence="5">CECT 7956</strain>
    </source>
</reference>
<evidence type="ECO:0000256" key="1">
    <source>
        <dbReference type="ARBA" id="ARBA00010646"/>
    </source>
</evidence>
<evidence type="ECO:0000256" key="3">
    <source>
        <dbReference type="ARBA" id="ARBA00023295"/>
    </source>
</evidence>
<keyword evidence="5" id="KW-1185">Reference proteome</keyword>
<dbReference type="InterPro" id="IPR002053">
    <property type="entry name" value="Glyco_hydro_25"/>
</dbReference>
<sequence length="235" mass="27290">MFIKLSIMANVLIGLLFNPFVATNYIHITKRFEIHGIDISHHQRYINWENVQEHSDFKISFCFLKATEGATFKDTKFPNYWDDCKDAGISRGAYHFFSISKSPYAQAQNFIGSVDLQKGDLAPVLDFESESQNLSTTEVRKRITTWLTIVEKHYGVKPIIYTNSHLFNKYIKGYFKNNTLWIADYNTSDINYAVSHPNLKFWQYTEKGKIDGISGSVDINAFLGEYQEFENLKIY</sequence>
<keyword evidence="2 4" id="KW-0378">Hydrolase</keyword>
<dbReference type="Proteomes" id="UP001595616">
    <property type="component" value="Unassembled WGS sequence"/>
</dbReference>
<dbReference type="Gene3D" id="3.20.20.80">
    <property type="entry name" value="Glycosidases"/>
    <property type="match status" value="1"/>
</dbReference>
<evidence type="ECO:0000313" key="5">
    <source>
        <dbReference type="Proteomes" id="UP001595616"/>
    </source>
</evidence>
<accession>A0ABV7Z144</accession>
<comment type="caution">
    <text evidence="4">The sequence shown here is derived from an EMBL/GenBank/DDBJ whole genome shotgun (WGS) entry which is preliminary data.</text>
</comment>
<dbReference type="PANTHER" id="PTHR34135:SF2">
    <property type="entry name" value="LYSOZYME"/>
    <property type="match status" value="1"/>
</dbReference>
<dbReference type="SMART" id="SM00641">
    <property type="entry name" value="Glyco_25"/>
    <property type="match status" value="1"/>
</dbReference>